<dbReference type="GO" id="GO:0005886">
    <property type="term" value="C:plasma membrane"/>
    <property type="evidence" value="ECO:0007669"/>
    <property type="project" value="UniProtKB-SubCell"/>
</dbReference>
<dbReference type="KEGG" id="adin:H7849_09915"/>
<keyword evidence="5 7" id="KW-0472">Membrane</keyword>
<feature type="transmembrane region" description="Helical" evidence="7">
    <location>
        <begin position="469"/>
        <end position="493"/>
    </location>
</feature>
<comment type="subcellular location">
    <subcellularLocation>
        <location evidence="1">Cell membrane</location>
        <topology evidence="1">Multi-pass membrane protein</topology>
    </subcellularLocation>
</comment>
<dbReference type="InterPro" id="IPR050250">
    <property type="entry name" value="Macrolide_Exporter_MacB"/>
</dbReference>
<dbReference type="InterPro" id="IPR003838">
    <property type="entry name" value="ABC3_permease_C"/>
</dbReference>
<evidence type="ECO:0000256" key="1">
    <source>
        <dbReference type="ARBA" id="ARBA00004651"/>
    </source>
</evidence>
<dbReference type="Proteomes" id="UP000515312">
    <property type="component" value="Chromosome"/>
</dbReference>
<keyword evidence="4 7" id="KW-1133">Transmembrane helix</keyword>
<proteinExistence type="inferred from homology"/>
<sequence>MGELFRRLRYLLFHRRFNRELEDEMEFHREMAARHGRRNFGNTLRLREQSREAWGWTWIDRLLQDLRYATRILWRSPGFSLTAVVVLTLGIGVCVLAFSMLNVIVFKLLPVRDPASLVRLQRRSPEIITPDTPYPSFLFYRDHTKTLSAMFAAMGAPAMELDSDLQPVSVNFVTANYFTELGANTAAGRVIDPLRDDAAETPPTAVLSYGLWQRRFHGNASIVGRVIHLNKKAVTVVGVIAKAFPSLHGQDPDVFLPIKQQPYFVEGSTALTDVFSGGGVRMWGRMGPGVTAKMAEQELLELTNELRKQYPKLIWDKEYIRSDPGGHQTVMQPEMYRAFAMIAALVLLIFIVACANLGGLMMARGITREHEIGIRIAIGASRKRIFRQLFTESLLLALIGAFSGLALTYTGLRILSALFPTPDWVSFAPDWRVLLFVVGIAVTAAILFGLAPALQIARQRQRGTIIRQILVGAQIAASCILLILSGLLVHAVLHLLHSDPGFGYEQVIGINPGLDSHGYTPEAARAYVNELKGRLLGLPGVTSVAMSKISLLGNGYTSYMTVDIGGHPVNIYPNWVDPEFFKTMEIPLVRGRNLLPRETHAVIVSESLARKQWPGLEPLGQKFGDQKDLVVGVAGNARIKALNDGDAVEAYWAAQPSDITSTTLLVKTAGAPDGLPPMIKSIVETLDPKLFPYVWLLKSGFRDYTQILENTVLAVSLLGMVAVLMAGVGILGLVAYAVSQRTKEIAIRIALGAKPLHVLSVVLRQFLWPVLIGAIVGAAGTAAVSQLLRKILYGISNLDPAGYAGGIGVLIAIAAAAALLPARRALRVDPVRALHEE</sequence>
<feature type="transmembrane region" description="Helical" evidence="7">
    <location>
        <begin position="800"/>
        <end position="822"/>
    </location>
</feature>
<evidence type="ECO:0000256" key="5">
    <source>
        <dbReference type="ARBA" id="ARBA00023136"/>
    </source>
</evidence>
<dbReference type="Pfam" id="PF02687">
    <property type="entry name" value="FtsX"/>
    <property type="match status" value="2"/>
</dbReference>
<dbReference type="InterPro" id="IPR017800">
    <property type="entry name" value="ADOP"/>
</dbReference>
<evidence type="ECO:0000259" key="8">
    <source>
        <dbReference type="Pfam" id="PF02687"/>
    </source>
</evidence>
<dbReference type="NCBIfam" id="TIGR03434">
    <property type="entry name" value="ADOP"/>
    <property type="match status" value="1"/>
</dbReference>
<dbReference type="GO" id="GO:0022857">
    <property type="term" value="F:transmembrane transporter activity"/>
    <property type="evidence" value="ECO:0007669"/>
    <property type="project" value="TreeGrafter"/>
</dbReference>
<dbReference type="AlphaFoldDB" id="A0A7G8BNQ9"/>
<comment type="similarity">
    <text evidence="6">Belongs to the ABC-4 integral membrane protein family.</text>
</comment>
<feature type="domain" description="MacB-like periplasmic core" evidence="9">
    <location>
        <begin position="80"/>
        <end position="300"/>
    </location>
</feature>
<feature type="domain" description="ABC3 transporter permease C-terminal" evidence="8">
    <location>
        <begin position="718"/>
        <end position="830"/>
    </location>
</feature>
<dbReference type="EMBL" id="CP060394">
    <property type="protein sequence ID" value="QNI34179.1"/>
    <property type="molecule type" value="Genomic_DNA"/>
</dbReference>
<protein>
    <submittedName>
        <fullName evidence="10">ABC transporter permease</fullName>
    </submittedName>
</protein>
<name>A0A7G8BNQ9_9BACT</name>
<organism evidence="10 11">
    <name type="scientific">Alloacidobacterium dinghuense</name>
    <dbReference type="NCBI Taxonomy" id="2763107"/>
    <lineage>
        <taxon>Bacteria</taxon>
        <taxon>Pseudomonadati</taxon>
        <taxon>Acidobacteriota</taxon>
        <taxon>Terriglobia</taxon>
        <taxon>Terriglobales</taxon>
        <taxon>Acidobacteriaceae</taxon>
        <taxon>Alloacidobacterium</taxon>
    </lineage>
</organism>
<evidence type="ECO:0000256" key="7">
    <source>
        <dbReference type="SAM" id="Phobius"/>
    </source>
</evidence>
<keyword evidence="3 7" id="KW-0812">Transmembrane</keyword>
<accession>A0A7G8BNQ9</accession>
<feature type="transmembrane region" description="Helical" evidence="7">
    <location>
        <begin position="81"/>
        <end position="106"/>
    </location>
</feature>
<dbReference type="RefSeq" id="WP_186746141.1">
    <property type="nucleotide sequence ID" value="NZ_CP060394.1"/>
</dbReference>
<feature type="transmembrane region" description="Helical" evidence="7">
    <location>
        <begin position="766"/>
        <end position="788"/>
    </location>
</feature>
<keyword evidence="11" id="KW-1185">Reference proteome</keyword>
<evidence type="ECO:0000256" key="6">
    <source>
        <dbReference type="ARBA" id="ARBA00038076"/>
    </source>
</evidence>
<evidence type="ECO:0000259" key="9">
    <source>
        <dbReference type="Pfam" id="PF12704"/>
    </source>
</evidence>
<dbReference type="PANTHER" id="PTHR30572:SF4">
    <property type="entry name" value="ABC TRANSPORTER PERMEASE YTRF"/>
    <property type="match status" value="1"/>
</dbReference>
<feature type="transmembrane region" description="Helical" evidence="7">
    <location>
        <begin position="712"/>
        <end position="738"/>
    </location>
</feature>
<dbReference type="InterPro" id="IPR025857">
    <property type="entry name" value="MacB_PCD"/>
</dbReference>
<dbReference type="Pfam" id="PF12704">
    <property type="entry name" value="MacB_PCD"/>
    <property type="match status" value="1"/>
</dbReference>
<evidence type="ECO:0000256" key="4">
    <source>
        <dbReference type="ARBA" id="ARBA00022989"/>
    </source>
</evidence>
<keyword evidence="2" id="KW-1003">Cell membrane</keyword>
<evidence type="ECO:0000313" key="10">
    <source>
        <dbReference type="EMBL" id="QNI34179.1"/>
    </source>
</evidence>
<evidence type="ECO:0000256" key="2">
    <source>
        <dbReference type="ARBA" id="ARBA00022475"/>
    </source>
</evidence>
<feature type="transmembrane region" description="Helical" evidence="7">
    <location>
        <begin position="338"/>
        <end position="358"/>
    </location>
</feature>
<reference evidence="10 11" key="1">
    <citation type="submission" date="2020-08" db="EMBL/GenBank/DDBJ databases">
        <title>Edaphobacter telluris sp. nov. and Acidobacterium dinghuensis sp. nov., two acidobacteria isolated from forest soil.</title>
        <authorList>
            <person name="Fu J."/>
            <person name="Qiu L."/>
        </authorList>
    </citation>
    <scope>NUCLEOTIDE SEQUENCE [LARGE SCALE GENOMIC DNA]</scope>
    <source>
        <strain evidence="10">4Y35</strain>
    </source>
</reference>
<evidence type="ECO:0000256" key="3">
    <source>
        <dbReference type="ARBA" id="ARBA00022692"/>
    </source>
</evidence>
<dbReference type="PANTHER" id="PTHR30572">
    <property type="entry name" value="MEMBRANE COMPONENT OF TRANSPORTER-RELATED"/>
    <property type="match status" value="1"/>
</dbReference>
<gene>
    <name evidence="10" type="ORF">H7849_09915</name>
</gene>
<evidence type="ECO:0000313" key="11">
    <source>
        <dbReference type="Proteomes" id="UP000515312"/>
    </source>
</evidence>
<feature type="transmembrane region" description="Helical" evidence="7">
    <location>
        <begin position="431"/>
        <end position="457"/>
    </location>
</feature>
<feature type="domain" description="ABC3 transporter permease C-terminal" evidence="8">
    <location>
        <begin position="345"/>
        <end position="459"/>
    </location>
</feature>
<feature type="transmembrane region" description="Helical" evidence="7">
    <location>
        <begin position="389"/>
        <end position="411"/>
    </location>
</feature>